<gene>
    <name evidence="2" type="ORF">Aglo03_54040</name>
</gene>
<evidence type="ECO:0000313" key="2">
    <source>
        <dbReference type="EMBL" id="GLW94588.1"/>
    </source>
</evidence>
<dbReference type="Proteomes" id="UP001165042">
    <property type="component" value="Unassembled WGS sequence"/>
</dbReference>
<organism evidence="2 3">
    <name type="scientific">Actinokineospora globicatena</name>
    <dbReference type="NCBI Taxonomy" id="103729"/>
    <lineage>
        <taxon>Bacteria</taxon>
        <taxon>Bacillati</taxon>
        <taxon>Actinomycetota</taxon>
        <taxon>Actinomycetes</taxon>
        <taxon>Pseudonocardiales</taxon>
        <taxon>Pseudonocardiaceae</taxon>
        <taxon>Actinokineospora</taxon>
    </lineage>
</organism>
<accession>A0A9W6QTF2</accession>
<protein>
    <submittedName>
        <fullName evidence="2">Uncharacterized protein</fullName>
    </submittedName>
</protein>
<feature type="region of interest" description="Disordered" evidence="1">
    <location>
        <begin position="1"/>
        <end position="44"/>
    </location>
</feature>
<evidence type="ECO:0000256" key="1">
    <source>
        <dbReference type="SAM" id="MobiDB-lite"/>
    </source>
</evidence>
<name>A0A9W6QTF2_9PSEU</name>
<proteinExistence type="predicted"/>
<evidence type="ECO:0000313" key="3">
    <source>
        <dbReference type="Proteomes" id="UP001165042"/>
    </source>
</evidence>
<comment type="caution">
    <text evidence="2">The sequence shown here is derived from an EMBL/GenBank/DDBJ whole genome shotgun (WGS) entry which is preliminary data.</text>
</comment>
<reference evidence="2" key="1">
    <citation type="submission" date="2023-02" db="EMBL/GenBank/DDBJ databases">
        <title>Actinokineospora globicatena NBRC 15670.</title>
        <authorList>
            <person name="Ichikawa N."/>
            <person name="Sato H."/>
            <person name="Tonouchi N."/>
        </authorList>
    </citation>
    <scope>NUCLEOTIDE SEQUENCE</scope>
    <source>
        <strain evidence="2">NBRC 15670</strain>
    </source>
</reference>
<dbReference type="EMBL" id="BSSD01000009">
    <property type="protein sequence ID" value="GLW94588.1"/>
    <property type="molecule type" value="Genomic_DNA"/>
</dbReference>
<sequence>MVRGNTRHRLAADPGPRKPVRPAPTPWDTGGSAPGYARANPRCPVRRMTTDVGTLVPRLVEESGWTWPSGFGGSRA</sequence>
<keyword evidence="3" id="KW-1185">Reference proteome</keyword>
<dbReference type="AlphaFoldDB" id="A0A9W6QTF2"/>